<accession>A0ABY5TWX1</accession>
<gene>
    <name evidence="2" type="ORF">NX779_00130</name>
</gene>
<evidence type="ECO:0008006" key="4">
    <source>
        <dbReference type="Google" id="ProtNLM"/>
    </source>
</evidence>
<organism evidence="2 3">
    <name type="scientific">Mycoplasma cottewii</name>
    <dbReference type="NCBI Taxonomy" id="51364"/>
    <lineage>
        <taxon>Bacteria</taxon>
        <taxon>Bacillati</taxon>
        <taxon>Mycoplasmatota</taxon>
        <taxon>Mollicutes</taxon>
        <taxon>Mycoplasmataceae</taxon>
        <taxon>Mycoplasma</taxon>
    </lineage>
</organism>
<feature type="coiled-coil region" evidence="1">
    <location>
        <begin position="63"/>
        <end position="108"/>
    </location>
</feature>
<protein>
    <recommendedName>
        <fullName evidence="4">Lipoprotein</fullName>
    </recommendedName>
</protein>
<evidence type="ECO:0000256" key="1">
    <source>
        <dbReference type="SAM" id="Coils"/>
    </source>
</evidence>
<reference evidence="2" key="1">
    <citation type="submission" date="2022-08" db="EMBL/GenBank/DDBJ databases">
        <title>Complete genome sequence of Mycoplasma cottewii type strain VIS.</title>
        <authorList>
            <person name="Spergser J."/>
        </authorList>
    </citation>
    <scope>NUCLEOTIDE SEQUENCE</scope>
    <source>
        <strain evidence="2">VIS</strain>
    </source>
</reference>
<dbReference type="EMBL" id="CP103424">
    <property type="protein sequence ID" value="UWD35055.1"/>
    <property type="molecule type" value="Genomic_DNA"/>
</dbReference>
<dbReference type="RefSeq" id="WP_259430213.1">
    <property type="nucleotide sequence ID" value="NZ_CP103424.1"/>
</dbReference>
<dbReference type="Proteomes" id="UP001059819">
    <property type="component" value="Chromosome"/>
</dbReference>
<keyword evidence="1" id="KW-0175">Coiled coil</keyword>
<evidence type="ECO:0000313" key="3">
    <source>
        <dbReference type="Proteomes" id="UP001059819"/>
    </source>
</evidence>
<proteinExistence type="predicted"/>
<evidence type="ECO:0000313" key="2">
    <source>
        <dbReference type="EMBL" id="UWD35055.1"/>
    </source>
</evidence>
<sequence>MKSKNKIGPKIEKFVNGLKEDQEKEKLDDLKLEELKNFFASNVGKSLSKLLEFYGDSKPFSSLSEALNKLAEISKNKEQSKINFLKHMKEIFEDYKKHENKIDSWIQKFNS</sequence>
<keyword evidence="3" id="KW-1185">Reference proteome</keyword>
<name>A0ABY5TWX1_9MOLU</name>